<keyword evidence="3" id="KW-0418">Kinase</keyword>
<reference evidence="6" key="1">
    <citation type="journal article" date="2019" name="Int. J. Syst. Evol. Microbiol.">
        <title>The Global Catalogue of Microorganisms (GCM) 10K type strain sequencing project: providing services to taxonomists for standard genome sequencing and annotation.</title>
        <authorList>
            <consortium name="The Broad Institute Genomics Platform"/>
            <consortium name="The Broad Institute Genome Sequencing Center for Infectious Disease"/>
            <person name="Wu L."/>
            <person name="Ma J."/>
        </authorList>
    </citation>
    <scope>NUCLEOTIDE SEQUENCE [LARGE SCALE GENOMIC DNA]</scope>
    <source>
        <strain evidence="6">JCM 14969</strain>
    </source>
</reference>
<keyword evidence="6" id="KW-1185">Reference proteome</keyword>
<evidence type="ECO:0000256" key="3">
    <source>
        <dbReference type="ARBA" id="ARBA00022777"/>
    </source>
</evidence>
<feature type="domain" description="Carbohydrate kinase PfkB" evidence="4">
    <location>
        <begin position="5"/>
        <end position="182"/>
    </location>
</feature>
<evidence type="ECO:0000256" key="1">
    <source>
        <dbReference type="ARBA" id="ARBA00010688"/>
    </source>
</evidence>
<dbReference type="Pfam" id="PF00294">
    <property type="entry name" value="PfkB"/>
    <property type="match status" value="1"/>
</dbReference>
<keyword evidence="2" id="KW-0808">Transferase</keyword>
<comment type="similarity">
    <text evidence="1">Belongs to the carbohydrate kinase PfkB family.</text>
</comment>
<dbReference type="EMBL" id="BAAAOS010000005">
    <property type="protein sequence ID" value="GAA1552350.1"/>
    <property type="molecule type" value="Genomic_DNA"/>
</dbReference>
<dbReference type="InterPro" id="IPR002173">
    <property type="entry name" value="Carboh/pur_kinase_PfkB_CS"/>
</dbReference>
<comment type="caution">
    <text evidence="5">The sequence shown here is derived from an EMBL/GenBank/DDBJ whole genome shotgun (WGS) entry which is preliminary data.</text>
</comment>
<proteinExistence type="inferred from homology"/>
<evidence type="ECO:0000256" key="2">
    <source>
        <dbReference type="ARBA" id="ARBA00022679"/>
    </source>
</evidence>
<dbReference type="InterPro" id="IPR011611">
    <property type="entry name" value="PfkB_dom"/>
</dbReference>
<sequence>MYPDRAAAAELADVPDAWLSGAAVYHLSAYSLTGPSRRVLCRAAEIARAEGAIVTIDAASVALIDSVGAAAFRALIGTLQPTYVFANGVEADLGSLRELAGPGTTVVVKNGMEPTEIHAAGNKLSTVRIAPADEVRDTTGAGDAFAAGFLTAILDNAEPVEAVKAGHSLARRALTQPGATLTTDEEGVVRD</sequence>
<dbReference type="Proteomes" id="UP001500393">
    <property type="component" value="Unassembled WGS sequence"/>
</dbReference>
<dbReference type="SUPFAM" id="SSF53613">
    <property type="entry name" value="Ribokinase-like"/>
    <property type="match status" value="1"/>
</dbReference>
<accession>A0ABP4MY66</accession>
<dbReference type="InterPro" id="IPR029056">
    <property type="entry name" value="Ribokinase-like"/>
</dbReference>
<name>A0ABP4MY66_9ACTN</name>
<protein>
    <recommendedName>
        <fullName evidence="4">Carbohydrate kinase PfkB domain-containing protein</fullName>
    </recommendedName>
</protein>
<evidence type="ECO:0000259" key="4">
    <source>
        <dbReference type="Pfam" id="PF00294"/>
    </source>
</evidence>
<evidence type="ECO:0000313" key="6">
    <source>
        <dbReference type="Proteomes" id="UP001500393"/>
    </source>
</evidence>
<dbReference type="Gene3D" id="3.40.1190.20">
    <property type="match status" value="1"/>
</dbReference>
<gene>
    <name evidence="5" type="ORF">GCM10009789_02450</name>
</gene>
<evidence type="ECO:0000313" key="5">
    <source>
        <dbReference type="EMBL" id="GAA1552350.1"/>
    </source>
</evidence>
<organism evidence="5 6">
    <name type="scientific">Kribbella sancticallisti</name>
    <dbReference type="NCBI Taxonomy" id="460087"/>
    <lineage>
        <taxon>Bacteria</taxon>
        <taxon>Bacillati</taxon>
        <taxon>Actinomycetota</taxon>
        <taxon>Actinomycetes</taxon>
        <taxon>Propionibacteriales</taxon>
        <taxon>Kribbellaceae</taxon>
        <taxon>Kribbella</taxon>
    </lineage>
</organism>
<dbReference type="PANTHER" id="PTHR43320">
    <property type="entry name" value="SUGAR KINASE"/>
    <property type="match status" value="1"/>
</dbReference>
<dbReference type="InterPro" id="IPR052700">
    <property type="entry name" value="Carb_kinase_PfkB-like"/>
</dbReference>
<dbReference type="PROSITE" id="PS00584">
    <property type="entry name" value="PFKB_KINASES_2"/>
    <property type="match status" value="1"/>
</dbReference>